<reference evidence="13 14" key="1">
    <citation type="journal article" date="2013" name="Int. J. Syst. Evol. Microbiol.">
        <title>Ilumatobacter nonamiense sp. nov. and Ilumatobacter coccineum sp. nov., isolated from seashore sand.</title>
        <authorList>
            <person name="Matsumoto A."/>
            <person name="Kasai H."/>
            <person name="Matsuo Y."/>
            <person name="Shizuri Y."/>
            <person name="Ichikawa N."/>
            <person name="Fujita N."/>
            <person name="Omura S."/>
            <person name="Takahashi Y."/>
        </authorList>
    </citation>
    <scope>NUCLEOTIDE SEQUENCE [LARGE SCALE GENOMIC DNA]</scope>
    <source>
        <strain evidence="14">NBRC 103263 / KCTC 29153 / YM16-304</strain>
    </source>
</reference>
<dbReference type="Proteomes" id="UP000011863">
    <property type="component" value="Chromosome"/>
</dbReference>
<dbReference type="Pfam" id="PF00355">
    <property type="entry name" value="Rieske"/>
    <property type="match status" value="1"/>
</dbReference>
<feature type="domain" description="Rieske" evidence="12">
    <location>
        <begin position="175"/>
        <end position="264"/>
    </location>
</feature>
<keyword evidence="11" id="KW-0472">Membrane</keyword>
<dbReference type="GO" id="GO:0051537">
    <property type="term" value="F:2 iron, 2 sulfur cluster binding"/>
    <property type="evidence" value="ECO:0007669"/>
    <property type="project" value="UniProtKB-KW"/>
</dbReference>
<dbReference type="InterPro" id="IPR036922">
    <property type="entry name" value="Rieske_2Fe-2S_sf"/>
</dbReference>
<gene>
    <name evidence="13" type="ORF">YM304_04030</name>
</gene>
<keyword evidence="14" id="KW-1185">Reference proteome</keyword>
<dbReference type="RefSeq" id="WP_015439965.1">
    <property type="nucleotide sequence ID" value="NC_020520.1"/>
</dbReference>
<dbReference type="EMBL" id="AP012057">
    <property type="protein sequence ID" value="BAN00717.1"/>
    <property type="molecule type" value="Genomic_DNA"/>
</dbReference>
<evidence type="ECO:0000256" key="7">
    <source>
        <dbReference type="ARBA" id="ARBA00023157"/>
    </source>
</evidence>
<evidence type="ECO:0000259" key="12">
    <source>
        <dbReference type="PROSITE" id="PS51296"/>
    </source>
</evidence>
<evidence type="ECO:0000256" key="5">
    <source>
        <dbReference type="ARBA" id="ARBA00023004"/>
    </source>
</evidence>
<evidence type="ECO:0000256" key="2">
    <source>
        <dbReference type="ARBA" id="ARBA00015816"/>
    </source>
</evidence>
<dbReference type="PROSITE" id="PS51296">
    <property type="entry name" value="RIESKE"/>
    <property type="match status" value="1"/>
</dbReference>
<keyword evidence="11" id="KW-0812">Transmembrane</keyword>
<evidence type="ECO:0000256" key="11">
    <source>
        <dbReference type="SAM" id="Phobius"/>
    </source>
</evidence>
<evidence type="ECO:0000256" key="8">
    <source>
        <dbReference type="ARBA" id="ARBA00029586"/>
    </source>
</evidence>
<keyword evidence="11" id="KW-1133">Transmembrane helix</keyword>
<protein>
    <recommendedName>
        <fullName evidence="2">Cytochrome bc1 complex Rieske iron-sulfur subunit</fullName>
    </recommendedName>
    <alternativeName>
        <fullName evidence="8">Cytochrome bc1 reductase complex subunit QcrA</fullName>
    </alternativeName>
</protein>
<evidence type="ECO:0000256" key="6">
    <source>
        <dbReference type="ARBA" id="ARBA00023014"/>
    </source>
</evidence>
<keyword evidence="6" id="KW-0411">Iron-sulfur</keyword>
<keyword evidence="7" id="KW-1015">Disulfide bond</keyword>
<dbReference type="PANTHER" id="PTHR10134">
    <property type="entry name" value="CYTOCHROME B-C1 COMPLEX SUBUNIT RIESKE, MITOCHONDRIAL"/>
    <property type="match status" value="1"/>
</dbReference>
<keyword evidence="5" id="KW-0408">Iron</keyword>
<dbReference type="GO" id="GO:0004497">
    <property type="term" value="F:monooxygenase activity"/>
    <property type="evidence" value="ECO:0007669"/>
    <property type="project" value="UniProtKB-ARBA"/>
</dbReference>
<accession>A0A6C7E035</accession>
<keyword evidence="4" id="KW-0479">Metal-binding</keyword>
<dbReference type="InterPro" id="IPR005805">
    <property type="entry name" value="Rieske_Fe-S_prot_C"/>
</dbReference>
<feature type="compositionally biased region" description="Basic and acidic residues" evidence="10">
    <location>
        <begin position="241"/>
        <end position="254"/>
    </location>
</feature>
<dbReference type="GO" id="GO:0046872">
    <property type="term" value="F:metal ion binding"/>
    <property type="evidence" value="ECO:0007669"/>
    <property type="project" value="UniProtKB-KW"/>
</dbReference>
<dbReference type="PRINTS" id="PR00162">
    <property type="entry name" value="RIESKE"/>
</dbReference>
<dbReference type="InterPro" id="IPR017941">
    <property type="entry name" value="Rieske_2Fe-2S"/>
</dbReference>
<evidence type="ECO:0000313" key="13">
    <source>
        <dbReference type="EMBL" id="BAN00717.1"/>
    </source>
</evidence>
<dbReference type="OrthoDB" id="25106at2"/>
<dbReference type="GO" id="GO:0016705">
    <property type="term" value="F:oxidoreductase activity, acting on paired donors, with incorporation or reduction of molecular oxygen"/>
    <property type="evidence" value="ECO:0007669"/>
    <property type="project" value="UniProtKB-ARBA"/>
</dbReference>
<feature type="region of interest" description="Disordered" evidence="10">
    <location>
        <begin position="272"/>
        <end position="296"/>
    </location>
</feature>
<dbReference type="AlphaFoldDB" id="A0A6C7E035"/>
<dbReference type="Gene3D" id="2.102.10.10">
    <property type="entry name" value="Rieske [2Fe-2S] iron-sulphur domain"/>
    <property type="match status" value="1"/>
</dbReference>
<feature type="transmembrane region" description="Helical" evidence="11">
    <location>
        <begin position="117"/>
        <end position="137"/>
    </location>
</feature>
<organism evidence="13 14">
    <name type="scientific">Ilumatobacter coccineus (strain NBRC 103263 / KCTC 29153 / YM16-304)</name>
    <dbReference type="NCBI Taxonomy" id="1313172"/>
    <lineage>
        <taxon>Bacteria</taxon>
        <taxon>Bacillati</taxon>
        <taxon>Actinomycetota</taxon>
        <taxon>Acidimicrobiia</taxon>
        <taxon>Acidimicrobiales</taxon>
        <taxon>Ilumatobacteraceae</taxon>
        <taxon>Ilumatobacter</taxon>
    </lineage>
</organism>
<evidence type="ECO:0000256" key="9">
    <source>
        <dbReference type="ARBA" id="ARBA00034078"/>
    </source>
</evidence>
<evidence type="ECO:0000256" key="3">
    <source>
        <dbReference type="ARBA" id="ARBA00022714"/>
    </source>
</evidence>
<dbReference type="SUPFAM" id="SSF50022">
    <property type="entry name" value="ISP domain"/>
    <property type="match status" value="1"/>
</dbReference>
<proteinExistence type="predicted"/>
<comment type="function">
    <text evidence="1">Iron-sulfur subunit of the cytochrome bc1 complex, an essential component of the respiratory electron transport chain required for ATP synthesis. The bc1 complex catalyzes the oxidation of menaquinol and the reduction of cytochrome c in the respiratory chain. The bc1 complex operates through a Q-cycle mechanism that couples electron transfer to generation of the proton gradient that drives ATP synthesis.</text>
</comment>
<name>A0A6C7E035_ILUCY</name>
<sequence>MSTAAVIAIAIAAVVVLGAVSFLTLARRSDVRGAGALSGETKSRDKASRKDARAFEAAATADGARTAAVAEAEGEAARGAGTALATIDDDAALVPWTAPDPEVIGVSRRQFFNRATVTLMTASLGAFAAAAFVGFLWPSGSGGFGGSVPIGKLDTIKDGIKQGGGFFYAPEARSWVTEYPSEALPIARTVYPTNLLEAMENGIVVLSQKCPHLGCRVPECATSQWFECQCHGSQYNRVGEKKAGPAPRGMDRHPTTISGSGEVVIDTSTVVPGPAIGVNTTGQEAEGPHCTGGGDH</sequence>
<keyword evidence="3" id="KW-0001">2Fe-2S</keyword>
<feature type="region of interest" description="Disordered" evidence="10">
    <location>
        <begin position="241"/>
        <end position="260"/>
    </location>
</feature>
<dbReference type="KEGG" id="aym:YM304_04030"/>
<dbReference type="InterPro" id="IPR014349">
    <property type="entry name" value="Rieske_Fe-S_prot"/>
</dbReference>
<feature type="transmembrane region" description="Helical" evidence="11">
    <location>
        <begin position="6"/>
        <end position="26"/>
    </location>
</feature>
<evidence type="ECO:0000256" key="4">
    <source>
        <dbReference type="ARBA" id="ARBA00022723"/>
    </source>
</evidence>
<comment type="cofactor">
    <cofactor evidence="9">
        <name>[2Fe-2S] cluster</name>
        <dbReference type="ChEBI" id="CHEBI:190135"/>
    </cofactor>
</comment>
<evidence type="ECO:0000256" key="1">
    <source>
        <dbReference type="ARBA" id="ARBA00002494"/>
    </source>
</evidence>
<evidence type="ECO:0000256" key="10">
    <source>
        <dbReference type="SAM" id="MobiDB-lite"/>
    </source>
</evidence>
<dbReference type="GO" id="GO:0016020">
    <property type="term" value="C:membrane"/>
    <property type="evidence" value="ECO:0007669"/>
    <property type="project" value="InterPro"/>
</dbReference>
<evidence type="ECO:0000313" key="14">
    <source>
        <dbReference type="Proteomes" id="UP000011863"/>
    </source>
</evidence>